<evidence type="ECO:0000256" key="3">
    <source>
        <dbReference type="ARBA" id="ARBA00022806"/>
    </source>
</evidence>
<evidence type="ECO:0000313" key="7">
    <source>
        <dbReference type="EMBL" id="MBF8378728.1"/>
    </source>
</evidence>
<dbReference type="CDD" id="cd18011">
    <property type="entry name" value="DEXDc_RapA"/>
    <property type="match status" value="1"/>
</dbReference>
<dbReference type="InterPro" id="IPR027417">
    <property type="entry name" value="P-loop_NTPase"/>
</dbReference>
<reference evidence="7 8" key="1">
    <citation type="submission" date="2020-11" db="EMBL/GenBank/DDBJ databases">
        <title>Genomic insight of Alicyclobacillus mali FL 18 reveals a new arsenic-resistant strain, with potential in environmental biotechnology.</title>
        <authorList>
            <person name="Fiorentino G."/>
            <person name="Gallo G."/>
            <person name="Aulitto M."/>
        </authorList>
    </citation>
    <scope>NUCLEOTIDE SEQUENCE [LARGE SCALE GENOMIC DNA]</scope>
    <source>
        <strain evidence="7 8">FL 18</strain>
    </source>
</reference>
<dbReference type="GO" id="GO:0004386">
    <property type="term" value="F:helicase activity"/>
    <property type="evidence" value="ECO:0007669"/>
    <property type="project" value="UniProtKB-KW"/>
</dbReference>
<dbReference type="SMART" id="SM00490">
    <property type="entry name" value="HELICc"/>
    <property type="match status" value="1"/>
</dbReference>
<dbReference type="Pfam" id="PF00176">
    <property type="entry name" value="SNF2-rel_dom"/>
    <property type="match status" value="1"/>
</dbReference>
<dbReference type="PROSITE" id="PS51192">
    <property type="entry name" value="HELICASE_ATP_BIND_1"/>
    <property type="match status" value="1"/>
</dbReference>
<gene>
    <name evidence="7" type="ORF">IW967_12765</name>
</gene>
<dbReference type="InterPro" id="IPR057342">
    <property type="entry name" value="DEXDc_RapA"/>
</dbReference>
<evidence type="ECO:0000259" key="6">
    <source>
        <dbReference type="PROSITE" id="PS51194"/>
    </source>
</evidence>
<evidence type="ECO:0000256" key="4">
    <source>
        <dbReference type="ARBA" id="ARBA00022840"/>
    </source>
</evidence>
<dbReference type="Pfam" id="PF00271">
    <property type="entry name" value="Helicase_C"/>
    <property type="match status" value="1"/>
</dbReference>
<protein>
    <submittedName>
        <fullName evidence="7">DEAD/DEAH box helicase</fullName>
    </submittedName>
</protein>
<keyword evidence="3 7" id="KW-0347">Helicase</keyword>
<dbReference type="Gene3D" id="3.40.50.10810">
    <property type="entry name" value="Tandem AAA-ATPase domain"/>
    <property type="match status" value="1"/>
</dbReference>
<dbReference type="InterPro" id="IPR014001">
    <property type="entry name" value="Helicase_ATP-bd"/>
</dbReference>
<dbReference type="RefSeq" id="WP_067848212.1">
    <property type="nucleotide sequence ID" value="NZ_JADPKZ010000047.1"/>
</dbReference>
<dbReference type="SUPFAM" id="SSF52540">
    <property type="entry name" value="P-loop containing nucleoside triphosphate hydrolases"/>
    <property type="match status" value="2"/>
</dbReference>
<evidence type="ECO:0000259" key="5">
    <source>
        <dbReference type="PROSITE" id="PS51192"/>
    </source>
</evidence>
<dbReference type="CDD" id="cd18793">
    <property type="entry name" value="SF2_C_SNF"/>
    <property type="match status" value="1"/>
</dbReference>
<feature type="domain" description="Helicase C-terminal" evidence="6">
    <location>
        <begin position="377"/>
        <end position="529"/>
    </location>
</feature>
<keyword evidence="2" id="KW-0378">Hydrolase</keyword>
<dbReference type="EMBL" id="JADPKZ010000047">
    <property type="protein sequence ID" value="MBF8378728.1"/>
    <property type="molecule type" value="Genomic_DNA"/>
</dbReference>
<sequence length="572" mass="65581">MRQSANEAVSTGDRPWSFSIVGLDVEAELDALLHMGRGTRDADWELFRLGAMARQACIAPALDQLLALEHVQFVPLPHQVETALRVVRDLRGRAILADEVGLGKTIEAGLVLKEYLVRGLVRRALVLVPASLVTQWTKELNQKFRIDAIPQRDEWTWSAEGVIVASLDTAKRPPHVHRVREQWWDLIIVDEAHKLKNPSTKNWKLLNQLQHKFMLLLTATPIQNQLKELHTLVTLLKPGELGNPAEFAERFVSSPRTPKDPAVLRQTISRVMIRNRREDGALELPKRHVRAVRVELTPEEREFYEAVQAFLRSQYERSQTSRTSILPLITLQREICSSTYAALLSLEKMLKKTRDPELARQLQSLLEQGTSIPSYAKVDAVLELLDDAPEKVIIFTEYRASQDFLMYTLKKHGISSVPFRGGFRRGKKDWMRELFSKKIRVLVATESGGEGINLQFCHHMINYDLPWNPMRLEQRIGRIHRLGQTQACHIVHLVTQNTIEEHVMEILQEKVRMFEAVIGQLDDIVNDVRLDLWEKRIFEAAMTSRDDEELVEQLKAIRVEDLVAPKGGARRL</sequence>
<dbReference type="InterPro" id="IPR000330">
    <property type="entry name" value="SNF2_N"/>
</dbReference>
<dbReference type="SMART" id="SM00487">
    <property type="entry name" value="DEXDc"/>
    <property type="match status" value="1"/>
</dbReference>
<dbReference type="PANTHER" id="PTHR10799">
    <property type="entry name" value="SNF2/RAD54 HELICASE FAMILY"/>
    <property type="match status" value="1"/>
</dbReference>
<organism evidence="7 8">
    <name type="scientific">Alicyclobacillus mali</name>
    <name type="common">ex Roth et al. 2021</name>
    <dbReference type="NCBI Taxonomy" id="1123961"/>
    <lineage>
        <taxon>Bacteria</taxon>
        <taxon>Bacillati</taxon>
        <taxon>Bacillota</taxon>
        <taxon>Bacilli</taxon>
        <taxon>Bacillales</taxon>
        <taxon>Alicyclobacillaceae</taxon>
        <taxon>Alicyclobacillus</taxon>
    </lineage>
</organism>
<proteinExistence type="predicted"/>
<dbReference type="Proteomes" id="UP000642910">
    <property type="component" value="Unassembled WGS sequence"/>
</dbReference>
<dbReference type="InterPro" id="IPR049730">
    <property type="entry name" value="SNF2/RAD54-like_C"/>
</dbReference>
<dbReference type="InterPro" id="IPR001650">
    <property type="entry name" value="Helicase_C-like"/>
</dbReference>
<evidence type="ECO:0000313" key="8">
    <source>
        <dbReference type="Proteomes" id="UP000642910"/>
    </source>
</evidence>
<keyword evidence="1" id="KW-0547">Nucleotide-binding</keyword>
<evidence type="ECO:0000256" key="1">
    <source>
        <dbReference type="ARBA" id="ARBA00022741"/>
    </source>
</evidence>
<dbReference type="InterPro" id="IPR038718">
    <property type="entry name" value="SNF2-like_sf"/>
</dbReference>
<keyword evidence="4" id="KW-0067">ATP-binding</keyword>
<dbReference type="Gene3D" id="3.40.50.300">
    <property type="entry name" value="P-loop containing nucleotide triphosphate hydrolases"/>
    <property type="match status" value="1"/>
</dbReference>
<comment type="caution">
    <text evidence="7">The sequence shown here is derived from an EMBL/GenBank/DDBJ whole genome shotgun (WGS) entry which is preliminary data.</text>
</comment>
<name>A0ABS0F631_9BACL</name>
<accession>A0ABS0F631</accession>
<feature type="domain" description="Helicase ATP-binding" evidence="5">
    <location>
        <begin position="85"/>
        <end position="239"/>
    </location>
</feature>
<evidence type="ECO:0000256" key="2">
    <source>
        <dbReference type="ARBA" id="ARBA00022801"/>
    </source>
</evidence>
<keyword evidence="8" id="KW-1185">Reference proteome</keyword>
<dbReference type="PROSITE" id="PS51194">
    <property type="entry name" value="HELICASE_CTER"/>
    <property type="match status" value="1"/>
</dbReference>